<protein>
    <submittedName>
        <fullName evidence="2">DNA-binding protein</fullName>
    </submittedName>
</protein>
<dbReference type="SUPFAM" id="SSF47598">
    <property type="entry name" value="Ribbon-helix-helix"/>
    <property type="match status" value="1"/>
</dbReference>
<dbReference type="InterPro" id="IPR010985">
    <property type="entry name" value="Ribbon_hlx_hlx"/>
</dbReference>
<dbReference type="Pfam" id="PF03869">
    <property type="entry name" value="Arc"/>
    <property type="match status" value="1"/>
</dbReference>
<dbReference type="AlphaFoldDB" id="A0A1V0M6A6"/>
<keyword evidence="2" id="KW-0238">DNA-binding</keyword>
<dbReference type="EMBL" id="KY494864">
    <property type="protein sequence ID" value="ARD70429.1"/>
    <property type="molecule type" value="Genomic_DNA"/>
</dbReference>
<dbReference type="InterPro" id="IPR005569">
    <property type="entry name" value="Arc_DNA-bd_dom"/>
</dbReference>
<organism evidence="2">
    <name type="scientific">Pseudomonas aeruginosa</name>
    <dbReference type="NCBI Taxonomy" id="287"/>
    <lineage>
        <taxon>Bacteria</taxon>
        <taxon>Pseudomonadati</taxon>
        <taxon>Pseudomonadota</taxon>
        <taxon>Gammaproteobacteria</taxon>
        <taxon>Pseudomonadales</taxon>
        <taxon>Pseudomonadaceae</taxon>
        <taxon>Pseudomonas</taxon>
    </lineage>
</organism>
<evidence type="ECO:0000259" key="1">
    <source>
        <dbReference type="Pfam" id="PF03869"/>
    </source>
</evidence>
<dbReference type="InterPro" id="IPR013321">
    <property type="entry name" value="Arc_rbn_hlx_hlx"/>
</dbReference>
<dbReference type="Gene3D" id="1.10.1220.10">
    <property type="entry name" value="Met repressor-like"/>
    <property type="match status" value="1"/>
</dbReference>
<reference evidence="2" key="1">
    <citation type="submission" date="2017-01" db="EMBL/GenBank/DDBJ databases">
        <title>Complete nucleotide sequence of an IncP-2 blaVIM-2-harboring megaplasmid from Pseudomonas aeruginosa.</title>
        <authorList>
            <person name="Botelho J."/>
            <person name="Grosso F."/>
            <person name="Mabrouk A."/>
            <person name="Peixe L."/>
        </authorList>
    </citation>
    <scope>NUCLEOTIDE SEQUENCE</scope>
    <source>
        <strain evidence="2">FFUP_PS_37</strain>
        <plasmid evidence="2">pJB37</plasmid>
    </source>
</reference>
<dbReference type="GO" id="GO:0006355">
    <property type="term" value="P:regulation of DNA-templated transcription"/>
    <property type="evidence" value="ECO:0007669"/>
    <property type="project" value="InterPro"/>
</dbReference>
<keyword evidence="2" id="KW-0614">Plasmid</keyword>
<sequence>MRGPQSHERGQNEGKKVSNSQFPLYASRIADKFVVRFPDGMRNKIADVARGNFRSMNSEILARLEASLEAESQDGNENLPAANGEGLSADELRLIARFRKLDVKQQSALVELLTPVAQAPHLAKAS</sequence>
<evidence type="ECO:0000313" key="2">
    <source>
        <dbReference type="EMBL" id="ARD70429.1"/>
    </source>
</evidence>
<accession>A0A1V0M6A6</accession>
<proteinExistence type="predicted"/>
<dbReference type="GO" id="GO:0003677">
    <property type="term" value="F:DNA binding"/>
    <property type="evidence" value="ECO:0007669"/>
    <property type="project" value="UniProtKB-KW"/>
</dbReference>
<geneLocation type="plasmid" evidence="2">
    <name>pJB37</name>
</geneLocation>
<feature type="domain" description="Arc-like DNA binding" evidence="1">
    <location>
        <begin position="27"/>
        <end position="72"/>
    </location>
</feature>
<name>A0A1V0M6A6_PSEAI</name>